<feature type="domain" description="ZZ-type" evidence="10">
    <location>
        <begin position="115"/>
        <end position="165"/>
    </location>
</feature>
<sequence>MVHILKVYFQDSNNEQQIRRLAVGSDVVNSFANLKEIIRNLFQLQDNLELKWKDSENDFIVMSTDGELAQALANADDGLFKVFVYLSKSEPTMKEKVPQDKPPKVDEPRDKGVEHLLVVCDGCDQNIFGDRYKCLQCKDYDLCQFCNQANKHPYHDMIKLVQPSHQTFLNIVTQNLNQFRDWVFLGARRLWRSMFRRCPRNFFPSSGIFNQSPASTSSDDSQSQSPGHNEVPENPFLKFFNGDFVGAEKLISSGISSFLENWPGDIDIKLENCPFKPKHKAAKKHGSKKEKSEFQEAPAPQSNTTEEDKKIPVYEEADKIGSFEDVLEEMKIFMKKPASEEEVKIKDEELKKEEIPLPCGLFADTVPNIKPAETVAMENEVKSSDTGEREKSPVSDAETSACAEGWTFLQKEEPQVIAANPDIKNSLPGALYPDAKEEKPCQDQSGDCSQEGNAIHTSDPIIINALLKMQAMGFTNEGGWLERLLVTKNGNINEVLDALYPFTRY</sequence>
<dbReference type="SUPFAM" id="SSF57850">
    <property type="entry name" value="RING/U-box"/>
    <property type="match status" value="1"/>
</dbReference>
<dbReference type="PANTHER" id="PTHR15090">
    <property type="entry name" value="SEQUESTOSOME 1-RELATED"/>
    <property type="match status" value="1"/>
</dbReference>
<accession>A0AAV4Y870</accession>
<dbReference type="InterPro" id="IPR009060">
    <property type="entry name" value="UBA-like_sf"/>
</dbReference>
<dbReference type="InterPro" id="IPR043145">
    <property type="entry name" value="Znf_ZZ_sf"/>
</dbReference>
<organism evidence="12 13">
    <name type="scientific">Caerostris extrusa</name>
    <name type="common">Bark spider</name>
    <name type="synonym">Caerostris bankana</name>
    <dbReference type="NCBI Taxonomy" id="172846"/>
    <lineage>
        <taxon>Eukaryota</taxon>
        <taxon>Metazoa</taxon>
        <taxon>Ecdysozoa</taxon>
        <taxon>Arthropoda</taxon>
        <taxon>Chelicerata</taxon>
        <taxon>Arachnida</taxon>
        <taxon>Araneae</taxon>
        <taxon>Araneomorphae</taxon>
        <taxon>Entelegynae</taxon>
        <taxon>Araneoidea</taxon>
        <taxon>Araneidae</taxon>
        <taxon>Caerostris</taxon>
    </lineage>
</organism>
<comment type="caution">
    <text evidence="12">The sequence shown here is derived from an EMBL/GenBank/DDBJ whole genome shotgun (WGS) entry which is preliminary data.</text>
</comment>
<dbReference type="GO" id="GO:0035973">
    <property type="term" value="P:aggrephagy"/>
    <property type="evidence" value="ECO:0007669"/>
    <property type="project" value="TreeGrafter"/>
</dbReference>
<feature type="domain" description="PB1" evidence="11">
    <location>
        <begin position="2"/>
        <end position="89"/>
    </location>
</feature>
<dbReference type="Pfam" id="PF16577">
    <property type="entry name" value="UBA_5"/>
    <property type="match status" value="1"/>
</dbReference>
<dbReference type="PROSITE" id="PS01357">
    <property type="entry name" value="ZF_ZZ_1"/>
    <property type="match status" value="1"/>
</dbReference>
<comment type="subcellular location">
    <subcellularLocation>
        <location evidence="2">Cytoplasm</location>
    </subcellularLocation>
    <subcellularLocation>
        <location evidence="1">Nucleus</location>
    </subcellularLocation>
</comment>
<evidence type="ECO:0000256" key="5">
    <source>
        <dbReference type="ARBA" id="ARBA00022771"/>
    </source>
</evidence>
<dbReference type="Pfam" id="PF00564">
    <property type="entry name" value="PB1"/>
    <property type="match status" value="1"/>
</dbReference>
<dbReference type="GO" id="GO:0008270">
    <property type="term" value="F:zinc ion binding"/>
    <property type="evidence" value="ECO:0007669"/>
    <property type="project" value="UniProtKB-KW"/>
</dbReference>
<dbReference type="GO" id="GO:0070530">
    <property type="term" value="F:K63-linked polyubiquitin modification-dependent protein binding"/>
    <property type="evidence" value="ECO:0007669"/>
    <property type="project" value="TreeGrafter"/>
</dbReference>
<evidence type="ECO:0000256" key="7">
    <source>
        <dbReference type="ARBA" id="ARBA00023242"/>
    </source>
</evidence>
<dbReference type="GO" id="GO:0007032">
    <property type="term" value="P:endosome organization"/>
    <property type="evidence" value="ECO:0007669"/>
    <property type="project" value="TreeGrafter"/>
</dbReference>
<evidence type="ECO:0000256" key="2">
    <source>
        <dbReference type="ARBA" id="ARBA00004496"/>
    </source>
</evidence>
<keyword evidence="3" id="KW-0963">Cytoplasm</keyword>
<dbReference type="SUPFAM" id="SSF54277">
    <property type="entry name" value="CAD &amp; PB1 domains"/>
    <property type="match status" value="1"/>
</dbReference>
<feature type="compositionally biased region" description="Basic residues" evidence="9">
    <location>
        <begin position="279"/>
        <end position="288"/>
    </location>
</feature>
<dbReference type="InterPro" id="IPR053793">
    <property type="entry name" value="PB1-like"/>
</dbReference>
<evidence type="ECO:0000259" key="11">
    <source>
        <dbReference type="PROSITE" id="PS51745"/>
    </source>
</evidence>
<evidence type="ECO:0000259" key="10">
    <source>
        <dbReference type="PROSITE" id="PS50135"/>
    </source>
</evidence>
<feature type="compositionally biased region" description="Low complexity" evidence="9">
    <location>
        <begin position="211"/>
        <end position="226"/>
    </location>
</feature>
<dbReference type="InterPro" id="IPR052260">
    <property type="entry name" value="Autophagy_Rcpt_SigReg"/>
</dbReference>
<evidence type="ECO:0000256" key="6">
    <source>
        <dbReference type="ARBA" id="ARBA00022833"/>
    </source>
</evidence>
<dbReference type="SMART" id="SM00666">
    <property type="entry name" value="PB1"/>
    <property type="match status" value="1"/>
</dbReference>
<keyword evidence="13" id="KW-1185">Reference proteome</keyword>
<protein>
    <submittedName>
        <fullName evidence="12">Sequestosome-1</fullName>
    </submittedName>
</protein>
<keyword evidence="4" id="KW-0479">Metal-binding</keyword>
<dbReference type="InterPro" id="IPR000270">
    <property type="entry name" value="PB1_dom"/>
</dbReference>
<dbReference type="GO" id="GO:0000423">
    <property type="term" value="P:mitophagy"/>
    <property type="evidence" value="ECO:0007669"/>
    <property type="project" value="TreeGrafter"/>
</dbReference>
<evidence type="ECO:0000256" key="8">
    <source>
        <dbReference type="PROSITE-ProRule" id="PRU00228"/>
    </source>
</evidence>
<dbReference type="GO" id="GO:0005634">
    <property type="term" value="C:nucleus"/>
    <property type="evidence" value="ECO:0007669"/>
    <property type="project" value="UniProtKB-SubCell"/>
</dbReference>
<dbReference type="SUPFAM" id="SSF46934">
    <property type="entry name" value="UBA-like"/>
    <property type="match status" value="1"/>
</dbReference>
<dbReference type="Gene3D" id="3.10.20.90">
    <property type="entry name" value="Phosphatidylinositol 3-kinase Catalytic Subunit, Chain A, domain 1"/>
    <property type="match status" value="1"/>
</dbReference>
<dbReference type="PANTHER" id="PTHR15090:SF0">
    <property type="entry name" value="SEQUESTOSOME-1"/>
    <property type="match status" value="1"/>
</dbReference>
<dbReference type="FunFam" id="3.10.20.90:FF:000320">
    <property type="entry name" value="Predicted protein"/>
    <property type="match status" value="1"/>
</dbReference>
<dbReference type="CDD" id="cd14320">
    <property type="entry name" value="UBA_SQSTM"/>
    <property type="match status" value="1"/>
</dbReference>
<dbReference type="InterPro" id="IPR033741">
    <property type="entry name" value="SQSTM_UBA"/>
</dbReference>
<dbReference type="Gene3D" id="1.10.8.10">
    <property type="entry name" value="DNA helicase RuvA subunit, C-terminal domain"/>
    <property type="match status" value="1"/>
</dbReference>
<dbReference type="EMBL" id="BPLR01001486">
    <property type="protein sequence ID" value="GIZ02660.1"/>
    <property type="molecule type" value="Genomic_DNA"/>
</dbReference>
<dbReference type="GO" id="GO:0044753">
    <property type="term" value="C:amphisome"/>
    <property type="evidence" value="ECO:0007669"/>
    <property type="project" value="TreeGrafter"/>
</dbReference>
<evidence type="ECO:0000256" key="9">
    <source>
        <dbReference type="SAM" id="MobiDB-lite"/>
    </source>
</evidence>
<evidence type="ECO:0000313" key="13">
    <source>
        <dbReference type="Proteomes" id="UP001054945"/>
    </source>
</evidence>
<proteinExistence type="predicted"/>
<dbReference type="Gene3D" id="3.30.60.90">
    <property type="match status" value="1"/>
</dbReference>
<evidence type="ECO:0000313" key="12">
    <source>
        <dbReference type="EMBL" id="GIZ02660.1"/>
    </source>
</evidence>
<dbReference type="SMART" id="SM00291">
    <property type="entry name" value="ZnF_ZZ"/>
    <property type="match status" value="1"/>
</dbReference>
<dbReference type="PROSITE" id="PS51745">
    <property type="entry name" value="PB1"/>
    <property type="match status" value="1"/>
</dbReference>
<dbReference type="Pfam" id="PF00569">
    <property type="entry name" value="ZZ"/>
    <property type="match status" value="1"/>
</dbReference>
<keyword evidence="5 8" id="KW-0863">Zinc-finger</keyword>
<evidence type="ECO:0000256" key="4">
    <source>
        <dbReference type="ARBA" id="ARBA00022723"/>
    </source>
</evidence>
<keyword evidence="7" id="KW-0539">Nucleus</keyword>
<dbReference type="AlphaFoldDB" id="A0AAV4Y870"/>
<dbReference type="Proteomes" id="UP001054945">
    <property type="component" value="Unassembled WGS sequence"/>
</dbReference>
<name>A0AAV4Y870_CAEEX</name>
<evidence type="ECO:0000256" key="3">
    <source>
        <dbReference type="ARBA" id="ARBA00022490"/>
    </source>
</evidence>
<feature type="region of interest" description="Disordered" evidence="9">
    <location>
        <begin position="209"/>
        <end position="232"/>
    </location>
</feature>
<evidence type="ECO:0000256" key="1">
    <source>
        <dbReference type="ARBA" id="ARBA00004123"/>
    </source>
</evidence>
<keyword evidence="6" id="KW-0862">Zinc</keyword>
<feature type="region of interest" description="Disordered" evidence="9">
    <location>
        <begin position="279"/>
        <end position="309"/>
    </location>
</feature>
<dbReference type="InterPro" id="IPR000433">
    <property type="entry name" value="Znf_ZZ"/>
</dbReference>
<dbReference type="GO" id="GO:0005080">
    <property type="term" value="F:protein kinase C binding"/>
    <property type="evidence" value="ECO:0007669"/>
    <property type="project" value="TreeGrafter"/>
</dbReference>
<dbReference type="PROSITE" id="PS50135">
    <property type="entry name" value="ZF_ZZ_2"/>
    <property type="match status" value="1"/>
</dbReference>
<dbReference type="CDD" id="cd02340">
    <property type="entry name" value="ZZ_NBR1_like"/>
    <property type="match status" value="1"/>
</dbReference>
<gene>
    <name evidence="12" type="primary">Sqstm1</name>
    <name evidence="12" type="ORF">CEXT_7392</name>
</gene>
<reference evidence="12 13" key="1">
    <citation type="submission" date="2021-06" db="EMBL/GenBank/DDBJ databases">
        <title>Caerostris extrusa draft genome.</title>
        <authorList>
            <person name="Kono N."/>
            <person name="Arakawa K."/>
        </authorList>
    </citation>
    <scope>NUCLEOTIDE SEQUENCE [LARGE SCALE GENOMIC DNA]</scope>
</reference>
<dbReference type="GO" id="GO:0016235">
    <property type="term" value="C:aggresome"/>
    <property type="evidence" value="ECO:0007669"/>
    <property type="project" value="TreeGrafter"/>
</dbReference>